<organism evidence="1 2">
    <name type="scientific">Mytilus edulis</name>
    <name type="common">Blue mussel</name>
    <dbReference type="NCBI Taxonomy" id="6550"/>
    <lineage>
        <taxon>Eukaryota</taxon>
        <taxon>Metazoa</taxon>
        <taxon>Spiralia</taxon>
        <taxon>Lophotrochozoa</taxon>
        <taxon>Mollusca</taxon>
        <taxon>Bivalvia</taxon>
        <taxon>Autobranchia</taxon>
        <taxon>Pteriomorphia</taxon>
        <taxon>Mytilida</taxon>
        <taxon>Mytiloidea</taxon>
        <taxon>Mytilidae</taxon>
        <taxon>Mytilinae</taxon>
        <taxon>Mytilus</taxon>
    </lineage>
</organism>
<keyword evidence="2" id="KW-1185">Reference proteome</keyword>
<reference evidence="1" key="1">
    <citation type="submission" date="2021-03" db="EMBL/GenBank/DDBJ databases">
        <authorList>
            <person name="Bekaert M."/>
        </authorList>
    </citation>
    <scope>NUCLEOTIDE SEQUENCE</scope>
</reference>
<dbReference type="EMBL" id="CAJPWZ010000894">
    <property type="protein sequence ID" value="CAG2202672.1"/>
    <property type="molecule type" value="Genomic_DNA"/>
</dbReference>
<accession>A0A8S3R0Z7</accession>
<evidence type="ECO:0000313" key="1">
    <source>
        <dbReference type="EMBL" id="CAG2202672.1"/>
    </source>
</evidence>
<comment type="caution">
    <text evidence="1">The sequence shown here is derived from an EMBL/GenBank/DDBJ whole genome shotgun (WGS) entry which is preliminary data.</text>
</comment>
<dbReference type="Proteomes" id="UP000683360">
    <property type="component" value="Unassembled WGS sequence"/>
</dbReference>
<evidence type="ECO:0000313" key="2">
    <source>
        <dbReference type="Proteomes" id="UP000683360"/>
    </source>
</evidence>
<sequence length="152" mass="17739">MNSNHTADEEKELSELFGQTTKYVESHGTDEIWKNAKITIYDSSDNVYIFRSGDGKYKFLVNRGEEGVEILHLENNKIDDENTEYIPVEEAHEIFQNILKEDKHLFDDHIQQKLRKLKSSIYGKLKNEVNVRISIKIGENHTTINLDLETKK</sequence>
<proteinExistence type="predicted"/>
<gene>
    <name evidence="1" type="ORF">MEDL_17225</name>
</gene>
<name>A0A8S3R0Z7_MYTED</name>
<dbReference type="AlphaFoldDB" id="A0A8S3R0Z7"/>
<protein>
    <submittedName>
        <fullName evidence="1">Uncharacterized protein</fullName>
    </submittedName>
</protein>